<accession>M4ECC4</accession>
<dbReference type="GO" id="GO:0003993">
    <property type="term" value="F:acid phosphatase activity"/>
    <property type="evidence" value="ECO:0000318"/>
    <property type="project" value="GO_Central"/>
</dbReference>
<comment type="cofactor">
    <cofactor evidence="2">
        <name>Zn(2+)</name>
        <dbReference type="ChEBI" id="CHEBI:29105"/>
    </cofactor>
</comment>
<dbReference type="GO" id="GO:0009505">
    <property type="term" value="C:plant-type cell wall"/>
    <property type="evidence" value="ECO:0000318"/>
    <property type="project" value="GO_Central"/>
</dbReference>
<dbReference type="PANTHER" id="PTHR22953">
    <property type="entry name" value="ACID PHOSPHATASE RELATED"/>
    <property type="match status" value="1"/>
</dbReference>
<reference evidence="8 9" key="1">
    <citation type="journal article" date="2011" name="Nat. Genet.">
        <title>The genome of the mesopolyploid crop species Brassica rapa.</title>
        <authorList>
            <consortium name="Brassica rapa Genome Sequencing Project Consortium"/>
            <person name="Wang X."/>
            <person name="Wang H."/>
            <person name="Wang J."/>
            <person name="Sun R."/>
            <person name="Wu J."/>
            <person name="Liu S."/>
            <person name="Bai Y."/>
            <person name="Mun J.H."/>
            <person name="Bancroft I."/>
            <person name="Cheng F."/>
            <person name="Huang S."/>
            <person name="Li X."/>
            <person name="Hua W."/>
            <person name="Wang J."/>
            <person name="Wang X."/>
            <person name="Freeling M."/>
            <person name="Pires J.C."/>
            <person name="Paterson A.H."/>
            <person name="Chalhoub B."/>
            <person name="Wang B."/>
            <person name="Hayward A."/>
            <person name="Sharpe A.G."/>
            <person name="Park B.S."/>
            <person name="Weisshaar B."/>
            <person name="Liu B."/>
            <person name="Li B."/>
            <person name="Liu B."/>
            <person name="Tong C."/>
            <person name="Song C."/>
            <person name="Duran C."/>
            <person name="Peng C."/>
            <person name="Geng C."/>
            <person name="Koh C."/>
            <person name="Lin C."/>
            <person name="Edwards D."/>
            <person name="Mu D."/>
            <person name="Shen D."/>
            <person name="Soumpourou E."/>
            <person name="Li F."/>
            <person name="Fraser F."/>
            <person name="Conant G."/>
            <person name="Lassalle G."/>
            <person name="King G.J."/>
            <person name="Bonnema G."/>
            <person name="Tang H."/>
            <person name="Wang H."/>
            <person name="Belcram H."/>
            <person name="Zhou H."/>
            <person name="Hirakawa H."/>
            <person name="Abe H."/>
            <person name="Guo H."/>
            <person name="Wang H."/>
            <person name="Jin H."/>
            <person name="Parkin I.A."/>
            <person name="Batley J."/>
            <person name="Kim J.S."/>
            <person name="Just J."/>
            <person name="Li J."/>
            <person name="Xu J."/>
            <person name="Deng J."/>
            <person name="Kim J.A."/>
            <person name="Li J."/>
            <person name="Yu J."/>
            <person name="Meng J."/>
            <person name="Wang J."/>
            <person name="Min J."/>
            <person name="Poulain J."/>
            <person name="Wang J."/>
            <person name="Hatakeyama K."/>
            <person name="Wu K."/>
            <person name="Wang L."/>
            <person name="Fang L."/>
            <person name="Trick M."/>
            <person name="Links M.G."/>
            <person name="Zhao M."/>
            <person name="Jin M."/>
            <person name="Ramchiary N."/>
            <person name="Drou N."/>
            <person name="Berkman P.J."/>
            <person name="Cai Q."/>
            <person name="Huang Q."/>
            <person name="Li R."/>
            <person name="Tabata S."/>
            <person name="Cheng S."/>
            <person name="Zhang S."/>
            <person name="Zhang S."/>
            <person name="Huang S."/>
            <person name="Sato S."/>
            <person name="Sun S."/>
            <person name="Kwon S.J."/>
            <person name="Choi S.R."/>
            <person name="Lee T.H."/>
            <person name="Fan W."/>
            <person name="Zhao X."/>
            <person name="Tan X."/>
            <person name="Xu X."/>
            <person name="Wang Y."/>
            <person name="Qiu Y."/>
            <person name="Yin Y."/>
            <person name="Li Y."/>
            <person name="Du Y."/>
            <person name="Liao Y."/>
            <person name="Lim Y."/>
            <person name="Narusaka Y."/>
            <person name="Wang Y."/>
            <person name="Wang Z."/>
            <person name="Li Z."/>
            <person name="Wang Z."/>
            <person name="Xiong Z."/>
            <person name="Zhang Z."/>
        </authorList>
    </citation>
    <scope>NUCLEOTIDE SEQUENCE [LARGE SCALE GENOMIC DNA]</scope>
    <source>
        <strain evidence="8 9">cv. Chiifu-401-42</strain>
    </source>
</reference>
<dbReference type="eggNOG" id="KOG1378">
    <property type="taxonomic scope" value="Eukaryota"/>
</dbReference>
<dbReference type="InterPro" id="IPR029052">
    <property type="entry name" value="Metallo-depent_PP-like"/>
</dbReference>
<reference evidence="8 9" key="2">
    <citation type="journal article" date="2018" name="Hortic Res">
        <title>Improved Brassica rapa reference genome by single-molecule sequencing and chromosome conformation capture technologies.</title>
        <authorList>
            <person name="Zhang L."/>
            <person name="Cai X."/>
            <person name="Wu J."/>
            <person name="Liu M."/>
            <person name="Grob S."/>
            <person name="Cheng F."/>
            <person name="Liang J."/>
            <person name="Cai C."/>
            <person name="Liu Z."/>
            <person name="Liu B."/>
            <person name="Wang F."/>
            <person name="Li S."/>
            <person name="Liu F."/>
            <person name="Li X."/>
            <person name="Cheng L."/>
            <person name="Yang W."/>
            <person name="Li M.H."/>
            <person name="Grossniklaus U."/>
            <person name="Zheng H."/>
            <person name="Wang X."/>
        </authorList>
    </citation>
    <scope>NUCLEOTIDE SEQUENCE [LARGE SCALE GENOMIC DNA]</scope>
    <source>
        <strain evidence="8 9">cv. Chiifu-401-42</strain>
    </source>
</reference>
<evidence type="ECO:0000259" key="6">
    <source>
        <dbReference type="Pfam" id="PF00149"/>
    </source>
</evidence>
<dbReference type="InterPro" id="IPR004843">
    <property type="entry name" value="Calcineurin-like_PHP"/>
</dbReference>
<dbReference type="EC" id="3.1.3.2" evidence="3"/>
<dbReference type="InterPro" id="IPR025733">
    <property type="entry name" value="PAPs_C"/>
</dbReference>
<evidence type="ECO:0000256" key="1">
    <source>
        <dbReference type="ARBA" id="ARBA00000032"/>
    </source>
</evidence>
<dbReference type="Proteomes" id="UP000011750">
    <property type="component" value="Chromosome A01"/>
</dbReference>
<dbReference type="AlphaFoldDB" id="M4ECC4"/>
<dbReference type="Pfam" id="PF14008">
    <property type="entry name" value="Metallophos_C"/>
    <property type="match status" value="1"/>
</dbReference>
<evidence type="ECO:0000256" key="4">
    <source>
        <dbReference type="ARBA" id="ARBA00022729"/>
    </source>
</evidence>
<dbReference type="HOGENOM" id="CLU_013387_0_1_1"/>
<dbReference type="EnsemblPlants" id="Bra026433.1">
    <property type="protein sequence ID" value="Bra026433.1-P"/>
    <property type="gene ID" value="Bra026433"/>
</dbReference>
<protein>
    <recommendedName>
        <fullName evidence="3">acid phosphatase</fullName>
        <ecNumber evidence="3">3.1.3.2</ecNumber>
    </recommendedName>
</protein>
<evidence type="ECO:0000256" key="2">
    <source>
        <dbReference type="ARBA" id="ARBA00001947"/>
    </source>
</evidence>
<evidence type="ECO:0000313" key="9">
    <source>
        <dbReference type="Proteomes" id="UP000011750"/>
    </source>
</evidence>
<reference evidence="8" key="3">
    <citation type="submission" date="2023-03" db="UniProtKB">
        <authorList>
            <consortium name="EnsemblPlants"/>
        </authorList>
    </citation>
    <scope>IDENTIFICATION</scope>
    <source>
        <strain evidence="8">cv. Chiifu-401-42</strain>
    </source>
</reference>
<feature type="domain" description="Calcineurin-like phosphoesterase" evidence="6">
    <location>
        <begin position="55"/>
        <end position="179"/>
    </location>
</feature>
<evidence type="ECO:0000256" key="5">
    <source>
        <dbReference type="SAM" id="MobiDB-lite"/>
    </source>
</evidence>
<dbReference type="Gene3D" id="3.60.21.10">
    <property type="match status" value="2"/>
</dbReference>
<organism evidence="8 9">
    <name type="scientific">Brassica campestris</name>
    <name type="common">Field mustard</name>
    <dbReference type="NCBI Taxonomy" id="3711"/>
    <lineage>
        <taxon>Eukaryota</taxon>
        <taxon>Viridiplantae</taxon>
        <taxon>Streptophyta</taxon>
        <taxon>Embryophyta</taxon>
        <taxon>Tracheophyta</taxon>
        <taxon>Spermatophyta</taxon>
        <taxon>Magnoliopsida</taxon>
        <taxon>eudicotyledons</taxon>
        <taxon>Gunneridae</taxon>
        <taxon>Pentapetalae</taxon>
        <taxon>rosids</taxon>
        <taxon>malvids</taxon>
        <taxon>Brassicales</taxon>
        <taxon>Brassicaceae</taxon>
        <taxon>Brassiceae</taxon>
        <taxon>Brassica</taxon>
    </lineage>
</organism>
<proteinExistence type="predicted"/>
<dbReference type="Gramene" id="Bra026433.1">
    <property type="protein sequence ID" value="Bra026433.1-P"/>
    <property type="gene ID" value="Bra026433"/>
</dbReference>
<feature type="domain" description="Purple acid phosphatase C-terminal" evidence="7">
    <location>
        <begin position="189"/>
        <end position="246"/>
    </location>
</feature>
<feature type="region of interest" description="Disordered" evidence="5">
    <location>
        <begin position="1"/>
        <end position="22"/>
    </location>
</feature>
<name>M4ECC4_BRACM</name>
<comment type="catalytic activity">
    <reaction evidence="1">
        <text>a phosphate monoester + H2O = an alcohol + phosphate</text>
        <dbReference type="Rhea" id="RHEA:15017"/>
        <dbReference type="ChEBI" id="CHEBI:15377"/>
        <dbReference type="ChEBI" id="CHEBI:30879"/>
        <dbReference type="ChEBI" id="CHEBI:43474"/>
        <dbReference type="ChEBI" id="CHEBI:67140"/>
        <dbReference type="EC" id="3.1.3.2"/>
    </reaction>
</comment>
<evidence type="ECO:0000259" key="7">
    <source>
        <dbReference type="Pfam" id="PF14008"/>
    </source>
</evidence>
<sequence>MNDDTLSRSRMTKVSTDQRERLAMSVESRRTMMETEDLGVSVLQDLIITSKLLFVAGDLGQTFDSNITLPHYENSPKKGQAVLFVGDLSYTDNHPNHDNNKWDSWGRFSERSTAYQPWIWTTGNHELDFAPEIGENKPFKPFTHRYRTPYRASGSTEPFWYSIKRGERISNIAYTVVNGICSPVKDQSAPVYITIGDGGNIEGLATKMTEPQPKYSAYREASFGHAIFSIKNRTHAHYAWHRNQDGYAVEADTMWFYNRFWHPVNDSPSSDS</sequence>
<dbReference type="Pfam" id="PF00149">
    <property type="entry name" value="Metallophos"/>
    <property type="match status" value="1"/>
</dbReference>
<evidence type="ECO:0000256" key="3">
    <source>
        <dbReference type="ARBA" id="ARBA00012646"/>
    </source>
</evidence>
<dbReference type="InterPro" id="IPR039331">
    <property type="entry name" value="PAPs-like"/>
</dbReference>
<evidence type="ECO:0000313" key="8">
    <source>
        <dbReference type="EnsemblPlants" id="Bra026433.1-P"/>
    </source>
</evidence>
<dbReference type="SUPFAM" id="SSF56300">
    <property type="entry name" value="Metallo-dependent phosphatases"/>
    <property type="match status" value="1"/>
</dbReference>
<dbReference type="InParanoid" id="M4ECC4"/>
<dbReference type="GO" id="GO:0016036">
    <property type="term" value="P:cellular response to phosphate starvation"/>
    <property type="evidence" value="ECO:0000318"/>
    <property type="project" value="GO_Central"/>
</dbReference>
<keyword evidence="9" id="KW-1185">Reference proteome</keyword>
<dbReference type="STRING" id="51351.M4ECC4"/>
<dbReference type="PANTHER" id="PTHR22953:SF86">
    <property type="entry name" value="PURPLE ACID PHOSPHATASE 10"/>
    <property type="match status" value="1"/>
</dbReference>
<keyword evidence="4" id="KW-0732">Signal</keyword>